<name>A0ABQ5QU83_9ACTN</name>
<evidence type="ECO:0000256" key="7">
    <source>
        <dbReference type="ARBA" id="ARBA00023136"/>
    </source>
</evidence>
<protein>
    <recommendedName>
        <fullName evidence="10">Regulator of SigK</fullName>
    </recommendedName>
    <alternativeName>
        <fullName evidence="9">Sigma-K anti-sigma factor RskA</fullName>
    </alternativeName>
</protein>
<keyword evidence="15" id="KW-1185">Reference proteome</keyword>
<evidence type="ECO:0000256" key="3">
    <source>
        <dbReference type="ARBA" id="ARBA00022475"/>
    </source>
</evidence>
<evidence type="ECO:0000256" key="6">
    <source>
        <dbReference type="ARBA" id="ARBA00023015"/>
    </source>
</evidence>
<keyword evidence="4 11" id="KW-0812">Transmembrane</keyword>
<evidence type="ECO:0000256" key="5">
    <source>
        <dbReference type="ARBA" id="ARBA00022989"/>
    </source>
</evidence>
<dbReference type="InterPro" id="IPR018764">
    <property type="entry name" value="RskA_C"/>
</dbReference>
<evidence type="ECO:0000256" key="10">
    <source>
        <dbReference type="ARBA" id="ARBA00030803"/>
    </source>
</evidence>
<dbReference type="Pfam" id="PF10099">
    <property type="entry name" value="RskA_C"/>
    <property type="match status" value="1"/>
</dbReference>
<comment type="subcellular location">
    <subcellularLocation>
        <location evidence="2">Cell membrane</location>
    </subcellularLocation>
    <subcellularLocation>
        <location evidence="1">Membrane</location>
        <topology evidence="1">Single-pass membrane protein</topology>
    </subcellularLocation>
</comment>
<feature type="transmembrane region" description="Helical" evidence="11">
    <location>
        <begin position="95"/>
        <end position="114"/>
    </location>
</feature>
<keyword evidence="6" id="KW-0805">Transcription regulation</keyword>
<reference evidence="14" key="1">
    <citation type="submission" date="2022-12" db="EMBL/GenBank/DDBJ databases">
        <title>New Phytohabitans aurantiacus sp. RD004123 nov., an actinomycete isolated from soil.</title>
        <authorList>
            <person name="Triningsih D.W."/>
            <person name="Harunari E."/>
            <person name="Igarashi Y."/>
        </authorList>
    </citation>
    <scope>NUCLEOTIDE SEQUENCE</scope>
    <source>
        <strain evidence="14">RD004123</strain>
    </source>
</reference>
<dbReference type="PANTHER" id="PTHR37461:SF1">
    <property type="entry name" value="ANTI-SIGMA-K FACTOR RSKA"/>
    <property type="match status" value="1"/>
</dbReference>
<evidence type="ECO:0000313" key="15">
    <source>
        <dbReference type="Proteomes" id="UP001144280"/>
    </source>
</evidence>
<dbReference type="Pfam" id="PF13490">
    <property type="entry name" value="zf-HC2"/>
    <property type="match status" value="1"/>
</dbReference>
<evidence type="ECO:0000256" key="9">
    <source>
        <dbReference type="ARBA" id="ARBA00029829"/>
    </source>
</evidence>
<evidence type="ECO:0000256" key="11">
    <source>
        <dbReference type="SAM" id="Phobius"/>
    </source>
</evidence>
<dbReference type="InterPro" id="IPR041916">
    <property type="entry name" value="Anti_sigma_zinc_sf"/>
</dbReference>
<dbReference type="InterPro" id="IPR051474">
    <property type="entry name" value="Anti-sigma-K/W_factor"/>
</dbReference>
<evidence type="ECO:0000256" key="1">
    <source>
        <dbReference type="ARBA" id="ARBA00004167"/>
    </source>
</evidence>
<evidence type="ECO:0000256" key="2">
    <source>
        <dbReference type="ARBA" id="ARBA00004236"/>
    </source>
</evidence>
<feature type="domain" description="Anti-sigma K factor RskA C-terminal" evidence="12">
    <location>
        <begin position="96"/>
        <end position="233"/>
    </location>
</feature>
<dbReference type="InterPro" id="IPR027383">
    <property type="entry name" value="Znf_put"/>
</dbReference>
<gene>
    <name evidence="14" type="ORF">Pa4123_25490</name>
</gene>
<evidence type="ECO:0000259" key="13">
    <source>
        <dbReference type="Pfam" id="PF13490"/>
    </source>
</evidence>
<organism evidence="14 15">
    <name type="scientific">Phytohabitans aurantiacus</name>
    <dbReference type="NCBI Taxonomy" id="3016789"/>
    <lineage>
        <taxon>Bacteria</taxon>
        <taxon>Bacillati</taxon>
        <taxon>Actinomycetota</taxon>
        <taxon>Actinomycetes</taxon>
        <taxon>Micromonosporales</taxon>
        <taxon>Micromonosporaceae</taxon>
    </lineage>
</organism>
<evidence type="ECO:0000256" key="8">
    <source>
        <dbReference type="ARBA" id="ARBA00023163"/>
    </source>
</evidence>
<evidence type="ECO:0000259" key="12">
    <source>
        <dbReference type="Pfam" id="PF10099"/>
    </source>
</evidence>
<accession>A0ABQ5QU83</accession>
<dbReference type="Gene3D" id="1.10.10.1320">
    <property type="entry name" value="Anti-sigma factor, zinc-finger domain"/>
    <property type="match status" value="1"/>
</dbReference>
<keyword evidence="5 11" id="KW-1133">Transmembrane helix</keyword>
<keyword evidence="8" id="KW-0804">Transcription</keyword>
<sequence length="241" mass="25076">MTEVHALAGAYVLHALTDIERASFSRHLAECEACAVEVAELQETAARLADGTWSVPPPRLRDNVLAEVRRTRQVPPGKVDREATPAANRWRRRTLAAVAAGIIAAAGGTVSFVAQEQRVRDQRTAASAARAEAARVEAVLGAPDARLRTGTLSGGGRVTMVLSDSRDEGVVVLADAPAPGPDKAYQLWAIDAGGPKSMGVAGSDTQLVTGVRGMQALGVTVEPATGSKTPTLPILVTMAVT</sequence>
<evidence type="ECO:0000256" key="4">
    <source>
        <dbReference type="ARBA" id="ARBA00022692"/>
    </source>
</evidence>
<keyword evidence="3" id="KW-1003">Cell membrane</keyword>
<dbReference type="RefSeq" id="WP_281894971.1">
    <property type="nucleotide sequence ID" value="NZ_BSDI01000009.1"/>
</dbReference>
<dbReference type="EMBL" id="BSDI01000009">
    <property type="protein sequence ID" value="GLH97274.1"/>
    <property type="molecule type" value="Genomic_DNA"/>
</dbReference>
<dbReference type="Proteomes" id="UP001144280">
    <property type="component" value="Unassembled WGS sequence"/>
</dbReference>
<proteinExistence type="predicted"/>
<comment type="caution">
    <text evidence="14">The sequence shown here is derived from an EMBL/GenBank/DDBJ whole genome shotgun (WGS) entry which is preliminary data.</text>
</comment>
<keyword evidence="7 11" id="KW-0472">Membrane</keyword>
<evidence type="ECO:0000313" key="14">
    <source>
        <dbReference type="EMBL" id="GLH97274.1"/>
    </source>
</evidence>
<dbReference type="PANTHER" id="PTHR37461">
    <property type="entry name" value="ANTI-SIGMA-K FACTOR RSKA"/>
    <property type="match status" value="1"/>
</dbReference>
<feature type="domain" description="Putative zinc-finger" evidence="13">
    <location>
        <begin position="3"/>
        <end position="35"/>
    </location>
</feature>